<accession>A0A7Y0EXY9</accession>
<feature type="region of interest" description="Disordered" evidence="1">
    <location>
        <begin position="84"/>
        <end position="114"/>
    </location>
</feature>
<keyword evidence="2" id="KW-0255">Endonuclease</keyword>
<keyword evidence="3" id="KW-1185">Reference proteome</keyword>
<protein>
    <submittedName>
        <fullName evidence="2">HNH endonuclease</fullName>
    </submittedName>
</protein>
<organism evidence="2 3">
    <name type="scientific">Bifidobacterium olomucense</name>
    <dbReference type="NCBI Taxonomy" id="2675324"/>
    <lineage>
        <taxon>Bacteria</taxon>
        <taxon>Bacillati</taxon>
        <taxon>Actinomycetota</taxon>
        <taxon>Actinomycetes</taxon>
        <taxon>Bifidobacteriales</taxon>
        <taxon>Bifidobacteriaceae</taxon>
        <taxon>Bifidobacterium</taxon>
    </lineage>
</organism>
<gene>
    <name evidence="2" type="ORF">G1C97_1092</name>
</gene>
<evidence type="ECO:0000313" key="3">
    <source>
        <dbReference type="Proteomes" id="UP000543419"/>
    </source>
</evidence>
<proteinExistence type="predicted"/>
<dbReference type="GO" id="GO:0004519">
    <property type="term" value="F:endonuclease activity"/>
    <property type="evidence" value="ECO:0007669"/>
    <property type="project" value="UniProtKB-KW"/>
</dbReference>
<keyword evidence="2" id="KW-0540">Nuclease</keyword>
<dbReference type="RefSeq" id="WP_169240914.1">
    <property type="nucleotide sequence ID" value="NZ_JAAIIG010000004.1"/>
</dbReference>
<evidence type="ECO:0000313" key="2">
    <source>
        <dbReference type="EMBL" id="NMM98143.1"/>
    </source>
</evidence>
<evidence type="ECO:0000256" key="1">
    <source>
        <dbReference type="SAM" id="MobiDB-lite"/>
    </source>
</evidence>
<dbReference type="Proteomes" id="UP000543419">
    <property type="component" value="Unassembled WGS sequence"/>
</dbReference>
<feature type="compositionally biased region" description="Basic and acidic residues" evidence="1">
    <location>
        <begin position="88"/>
        <end position="101"/>
    </location>
</feature>
<dbReference type="AlphaFoldDB" id="A0A7Y0EXY9"/>
<reference evidence="2 3" key="1">
    <citation type="submission" date="2020-02" db="EMBL/GenBank/DDBJ databases">
        <title>Characterization of phylogenetic diversity of novel bifidobacterial species isolated in Czech ZOOs.</title>
        <authorList>
            <person name="Lugli G.A."/>
            <person name="Vera N.B."/>
            <person name="Ventura M."/>
        </authorList>
    </citation>
    <scope>NUCLEOTIDE SEQUENCE [LARGE SCALE GENOMIC DNA]</scope>
    <source>
        <strain evidence="2 3">DSM 109959</strain>
    </source>
</reference>
<comment type="caution">
    <text evidence="2">The sequence shown here is derived from an EMBL/GenBank/DDBJ whole genome shotgun (WGS) entry which is preliminary data.</text>
</comment>
<name>A0A7Y0EXY9_9BIFI</name>
<dbReference type="EMBL" id="JAAIIG010000004">
    <property type="protein sequence ID" value="NMM98143.1"/>
    <property type="molecule type" value="Genomic_DNA"/>
</dbReference>
<keyword evidence="2" id="KW-0378">Hydrolase</keyword>
<sequence>MAWSNSHRKDRFNPGWERTRKLILERDHHQCQRWITDVDGYTRHKCLAPANEVDHIRRALDGVDDDSPGNLESLCHWHHVQKTANESAEQRKVNRERRKEAAWYSHPAYRRTAS</sequence>